<evidence type="ECO:0000313" key="1">
    <source>
        <dbReference type="EMBL" id="KTB35982.1"/>
    </source>
</evidence>
<sequence length="167" mass="19050">MPKFKPEVYKTGQKKGETCPNFLVETTHHNNNGNLVYNSQTGRAEKVQIQMTEAHFENGLPQNLYYTESPNAGLFKSMATILTERGYDPQKISRLKAQCGTNFNCLPGATDCCCCCILFNELDFTSVKSLLEEACIKRSVQVWFLPKFHCELNPIKQCWGYAKRLYC</sequence>
<name>A0A0W0FI39_MONRR</name>
<evidence type="ECO:0000313" key="2">
    <source>
        <dbReference type="Proteomes" id="UP000054988"/>
    </source>
</evidence>
<dbReference type="AlphaFoldDB" id="A0A0W0FI39"/>
<organism evidence="1 2">
    <name type="scientific">Moniliophthora roreri</name>
    <name type="common">Frosty pod rot fungus</name>
    <name type="synonym">Monilia roreri</name>
    <dbReference type="NCBI Taxonomy" id="221103"/>
    <lineage>
        <taxon>Eukaryota</taxon>
        <taxon>Fungi</taxon>
        <taxon>Dikarya</taxon>
        <taxon>Basidiomycota</taxon>
        <taxon>Agaricomycotina</taxon>
        <taxon>Agaricomycetes</taxon>
        <taxon>Agaricomycetidae</taxon>
        <taxon>Agaricales</taxon>
        <taxon>Marasmiineae</taxon>
        <taxon>Marasmiaceae</taxon>
        <taxon>Moniliophthora</taxon>
    </lineage>
</organism>
<comment type="caution">
    <text evidence="1">The sequence shown here is derived from an EMBL/GenBank/DDBJ whole genome shotgun (WGS) entry which is preliminary data.</text>
</comment>
<protein>
    <submittedName>
        <fullName evidence="1">Uncharacterized protein</fullName>
    </submittedName>
</protein>
<dbReference type="EMBL" id="LATX01001942">
    <property type="protein sequence ID" value="KTB35982.1"/>
    <property type="molecule type" value="Genomic_DNA"/>
</dbReference>
<accession>A0A0W0FI39</accession>
<dbReference type="Proteomes" id="UP000054988">
    <property type="component" value="Unassembled WGS sequence"/>
</dbReference>
<reference evidence="1 2" key="1">
    <citation type="submission" date="2015-12" db="EMBL/GenBank/DDBJ databases">
        <title>Draft genome sequence of Moniliophthora roreri, the causal agent of frosty pod rot of cacao.</title>
        <authorList>
            <person name="Aime M.C."/>
            <person name="Diaz-Valderrama J.R."/>
            <person name="Kijpornyongpan T."/>
            <person name="Phillips-Mora W."/>
        </authorList>
    </citation>
    <scope>NUCLEOTIDE SEQUENCE [LARGE SCALE GENOMIC DNA]</scope>
    <source>
        <strain evidence="1 2">MCA 2952</strain>
    </source>
</reference>
<proteinExistence type="predicted"/>
<gene>
    <name evidence="1" type="ORF">WG66_11441</name>
</gene>